<protein>
    <submittedName>
        <fullName evidence="1">Tripartite motif-containing protein 2</fullName>
    </submittedName>
</protein>
<dbReference type="PANTHER" id="PTHR24104:SF25">
    <property type="entry name" value="PROTEIN LIN-41"/>
    <property type="match status" value="1"/>
</dbReference>
<dbReference type="InterPro" id="IPR050952">
    <property type="entry name" value="TRIM-NHL_E3_ligases"/>
</dbReference>
<dbReference type="InterPro" id="IPR011042">
    <property type="entry name" value="6-blade_b-propeller_TolB-like"/>
</dbReference>
<reference evidence="1" key="1">
    <citation type="journal article" date="2012" name="Nature">
        <title>The oyster genome reveals stress adaptation and complexity of shell formation.</title>
        <authorList>
            <person name="Zhang G."/>
            <person name="Fang X."/>
            <person name="Guo X."/>
            <person name="Li L."/>
            <person name="Luo R."/>
            <person name="Xu F."/>
            <person name="Yang P."/>
            <person name="Zhang L."/>
            <person name="Wang X."/>
            <person name="Qi H."/>
            <person name="Xiong Z."/>
            <person name="Que H."/>
            <person name="Xie Y."/>
            <person name="Holland P.W."/>
            <person name="Paps J."/>
            <person name="Zhu Y."/>
            <person name="Wu F."/>
            <person name="Chen Y."/>
            <person name="Wang J."/>
            <person name="Peng C."/>
            <person name="Meng J."/>
            <person name="Yang L."/>
            <person name="Liu J."/>
            <person name="Wen B."/>
            <person name="Zhang N."/>
            <person name="Huang Z."/>
            <person name="Zhu Q."/>
            <person name="Feng Y."/>
            <person name="Mount A."/>
            <person name="Hedgecock D."/>
            <person name="Xu Z."/>
            <person name="Liu Y."/>
            <person name="Domazet-Loso T."/>
            <person name="Du Y."/>
            <person name="Sun X."/>
            <person name="Zhang S."/>
            <person name="Liu B."/>
            <person name="Cheng P."/>
            <person name="Jiang X."/>
            <person name="Li J."/>
            <person name="Fan D."/>
            <person name="Wang W."/>
            <person name="Fu W."/>
            <person name="Wang T."/>
            <person name="Wang B."/>
            <person name="Zhang J."/>
            <person name="Peng Z."/>
            <person name="Li Y."/>
            <person name="Li N."/>
            <person name="Wang J."/>
            <person name="Chen M."/>
            <person name="He Y."/>
            <person name="Tan F."/>
            <person name="Song X."/>
            <person name="Zheng Q."/>
            <person name="Huang R."/>
            <person name="Yang H."/>
            <person name="Du X."/>
            <person name="Chen L."/>
            <person name="Yang M."/>
            <person name="Gaffney P.M."/>
            <person name="Wang S."/>
            <person name="Luo L."/>
            <person name="She Z."/>
            <person name="Ming Y."/>
            <person name="Huang W."/>
            <person name="Zhang S."/>
            <person name="Huang B."/>
            <person name="Zhang Y."/>
            <person name="Qu T."/>
            <person name="Ni P."/>
            <person name="Miao G."/>
            <person name="Wang J."/>
            <person name="Wang Q."/>
            <person name="Steinberg C.E."/>
            <person name="Wang H."/>
            <person name="Li N."/>
            <person name="Qian L."/>
            <person name="Zhang G."/>
            <person name="Li Y."/>
            <person name="Yang H."/>
            <person name="Liu X."/>
            <person name="Wang J."/>
            <person name="Yin Y."/>
            <person name="Wang J."/>
        </authorList>
    </citation>
    <scope>NUCLEOTIDE SEQUENCE [LARGE SCALE GENOMIC DNA]</scope>
    <source>
        <strain evidence="1">05x7-T-G4-1.051#20</strain>
    </source>
</reference>
<dbReference type="InParanoid" id="K1QS03"/>
<gene>
    <name evidence="1" type="ORF">CGI_10013363</name>
</gene>
<dbReference type="HOGENOM" id="CLU_007742_5_0_1"/>
<dbReference type="Gene3D" id="2.120.10.30">
    <property type="entry name" value="TolB, C-terminal domain"/>
    <property type="match status" value="1"/>
</dbReference>
<evidence type="ECO:0000313" key="1">
    <source>
        <dbReference type="EMBL" id="EKC24366.1"/>
    </source>
</evidence>
<dbReference type="GO" id="GO:0008270">
    <property type="term" value="F:zinc ion binding"/>
    <property type="evidence" value="ECO:0007669"/>
    <property type="project" value="UniProtKB-KW"/>
</dbReference>
<proteinExistence type="predicted"/>
<dbReference type="EMBL" id="JH817102">
    <property type="protein sequence ID" value="EKC24366.1"/>
    <property type="molecule type" value="Genomic_DNA"/>
</dbReference>
<dbReference type="GO" id="GO:0043161">
    <property type="term" value="P:proteasome-mediated ubiquitin-dependent protein catabolic process"/>
    <property type="evidence" value="ECO:0007669"/>
    <property type="project" value="TreeGrafter"/>
</dbReference>
<accession>K1QS03</accession>
<dbReference type="AlphaFoldDB" id="K1QS03"/>
<dbReference type="GO" id="GO:0061630">
    <property type="term" value="F:ubiquitin protein ligase activity"/>
    <property type="evidence" value="ECO:0007669"/>
    <property type="project" value="TreeGrafter"/>
</dbReference>
<dbReference type="GO" id="GO:0000209">
    <property type="term" value="P:protein polyubiquitination"/>
    <property type="evidence" value="ECO:0007669"/>
    <property type="project" value="TreeGrafter"/>
</dbReference>
<sequence>MAHIVQVNRELLGSSNVSEIYNYRPRLTDLRDVPQRPELKEPSLKTTFIQGTERKMEFGKFVNSLTMTSLLSMQDELYLSDLLAEPIVIAVFSTQINNRHLCRLACVGSDRAWVCGQDKTITLVALEGSVRDTVISTCNDFPGDIQLNREGELVYSDVAHQRVNVVRNGNTEPLITTQDDSFPYNLCCTISGDILIGVGHRSGNSHPKIVRYRGERRVMEIYKDEHGNPIFQGAHISVTENINGDIITTDANSKAVVALDNTGRVKFRYNQSPPGREMPFCPGKVVTDSVGRIIVADDNHCLHILDQNGRFLRCVDNCGLDRPSGLSLDSEGRLWVGSYHTGEIKVIKYKS</sequence>
<dbReference type="PANTHER" id="PTHR24104">
    <property type="entry name" value="E3 UBIQUITIN-PROTEIN LIGASE NHLRC1-RELATED"/>
    <property type="match status" value="1"/>
</dbReference>
<organism evidence="1">
    <name type="scientific">Magallana gigas</name>
    <name type="common">Pacific oyster</name>
    <name type="synonym">Crassostrea gigas</name>
    <dbReference type="NCBI Taxonomy" id="29159"/>
    <lineage>
        <taxon>Eukaryota</taxon>
        <taxon>Metazoa</taxon>
        <taxon>Spiralia</taxon>
        <taxon>Lophotrochozoa</taxon>
        <taxon>Mollusca</taxon>
        <taxon>Bivalvia</taxon>
        <taxon>Autobranchia</taxon>
        <taxon>Pteriomorphia</taxon>
        <taxon>Ostreida</taxon>
        <taxon>Ostreoidea</taxon>
        <taxon>Ostreidae</taxon>
        <taxon>Magallana</taxon>
    </lineage>
</organism>
<name>K1QS03_MAGGI</name>
<dbReference type="SUPFAM" id="SSF101898">
    <property type="entry name" value="NHL repeat"/>
    <property type="match status" value="1"/>
</dbReference>